<keyword evidence="1" id="KW-0812">Transmembrane</keyword>
<dbReference type="Proteomes" id="UP001465976">
    <property type="component" value="Unassembled WGS sequence"/>
</dbReference>
<proteinExistence type="predicted"/>
<keyword evidence="1" id="KW-1133">Transmembrane helix</keyword>
<reference evidence="2 3" key="1">
    <citation type="submission" date="2024-02" db="EMBL/GenBank/DDBJ databases">
        <title>A draft genome for the cacao thread blight pathogen Marasmius crinis-equi.</title>
        <authorList>
            <person name="Cohen S.P."/>
            <person name="Baruah I.K."/>
            <person name="Amoako-Attah I."/>
            <person name="Bukari Y."/>
            <person name="Meinhardt L.W."/>
            <person name="Bailey B.A."/>
        </authorList>
    </citation>
    <scope>NUCLEOTIDE SEQUENCE [LARGE SCALE GENOMIC DNA]</scope>
    <source>
        <strain evidence="2 3">GH-76</strain>
    </source>
</reference>
<evidence type="ECO:0000256" key="1">
    <source>
        <dbReference type="SAM" id="Phobius"/>
    </source>
</evidence>
<feature type="transmembrane region" description="Helical" evidence="1">
    <location>
        <begin position="77"/>
        <end position="99"/>
    </location>
</feature>
<evidence type="ECO:0000313" key="3">
    <source>
        <dbReference type="Proteomes" id="UP001465976"/>
    </source>
</evidence>
<comment type="caution">
    <text evidence="2">The sequence shown here is derived from an EMBL/GenBank/DDBJ whole genome shotgun (WGS) entry which is preliminary data.</text>
</comment>
<keyword evidence="3" id="KW-1185">Reference proteome</keyword>
<keyword evidence="1" id="KW-0472">Membrane</keyword>
<accession>A0ABR3FCU9</accession>
<protein>
    <submittedName>
        <fullName evidence="2">Uncharacterized protein</fullName>
    </submittedName>
</protein>
<sequence length="160" mass="17612">MISWIISSVSYTLLFFGGQLKQPKPNPGLCLVQASLIYAAPPHTAASSLCLVVQIWFSVHEGLGKKPFTGQRIWTRIFLFVPYILWLLIVIESLTFALMYPKTVKRTSSGMYCNTKIIIPGRISAALVSVILILAVTVEGAVDPPMFVIATDPHATYVKS</sequence>
<organism evidence="2 3">
    <name type="scientific">Marasmius crinis-equi</name>
    <dbReference type="NCBI Taxonomy" id="585013"/>
    <lineage>
        <taxon>Eukaryota</taxon>
        <taxon>Fungi</taxon>
        <taxon>Dikarya</taxon>
        <taxon>Basidiomycota</taxon>
        <taxon>Agaricomycotina</taxon>
        <taxon>Agaricomycetes</taxon>
        <taxon>Agaricomycetidae</taxon>
        <taxon>Agaricales</taxon>
        <taxon>Marasmiineae</taxon>
        <taxon>Marasmiaceae</taxon>
        <taxon>Marasmius</taxon>
    </lineage>
</organism>
<evidence type="ECO:0000313" key="2">
    <source>
        <dbReference type="EMBL" id="KAL0573027.1"/>
    </source>
</evidence>
<name>A0ABR3FCU9_9AGAR</name>
<dbReference type="EMBL" id="JBAHYK010000554">
    <property type="protein sequence ID" value="KAL0573027.1"/>
    <property type="molecule type" value="Genomic_DNA"/>
</dbReference>
<gene>
    <name evidence="2" type="ORF">V5O48_008938</name>
</gene>
<feature type="transmembrane region" description="Helical" evidence="1">
    <location>
        <begin position="119"/>
        <end position="138"/>
    </location>
</feature>